<dbReference type="AlphaFoldDB" id="A0A4S8K8K2"/>
<evidence type="ECO:0000313" key="2">
    <source>
        <dbReference type="Proteomes" id="UP000317650"/>
    </source>
</evidence>
<dbReference type="EMBL" id="PYDT01000002">
    <property type="protein sequence ID" value="THU71278.1"/>
    <property type="molecule type" value="Genomic_DNA"/>
</dbReference>
<name>A0A4S8K8K2_MUSBA</name>
<protein>
    <submittedName>
        <fullName evidence="1">Uncharacterized protein</fullName>
    </submittedName>
</protein>
<organism evidence="1 2">
    <name type="scientific">Musa balbisiana</name>
    <name type="common">Banana</name>
    <dbReference type="NCBI Taxonomy" id="52838"/>
    <lineage>
        <taxon>Eukaryota</taxon>
        <taxon>Viridiplantae</taxon>
        <taxon>Streptophyta</taxon>
        <taxon>Embryophyta</taxon>
        <taxon>Tracheophyta</taxon>
        <taxon>Spermatophyta</taxon>
        <taxon>Magnoliopsida</taxon>
        <taxon>Liliopsida</taxon>
        <taxon>Zingiberales</taxon>
        <taxon>Musaceae</taxon>
        <taxon>Musa</taxon>
    </lineage>
</organism>
<dbReference type="InterPro" id="IPR027417">
    <property type="entry name" value="P-loop_NTPase"/>
</dbReference>
<sequence length="72" mass="7996">MVVHEPVDAWTGMYRSFHTGVAGGAAAGKTAVCDMIIEQLHDQRVVVVNQEEEALREKREKALEEEGEARES</sequence>
<proteinExistence type="predicted"/>
<accession>A0A4S8K8K2</accession>
<comment type="caution">
    <text evidence="1">The sequence shown here is derived from an EMBL/GenBank/DDBJ whole genome shotgun (WGS) entry which is preliminary data.</text>
</comment>
<dbReference type="Proteomes" id="UP000317650">
    <property type="component" value="Chromosome 8"/>
</dbReference>
<reference evidence="1 2" key="1">
    <citation type="journal article" date="2019" name="Nat. Plants">
        <title>Genome sequencing of Musa balbisiana reveals subgenome evolution and function divergence in polyploid bananas.</title>
        <authorList>
            <person name="Yao X."/>
        </authorList>
    </citation>
    <scope>NUCLEOTIDE SEQUENCE [LARGE SCALE GENOMIC DNA]</scope>
    <source>
        <strain evidence="2">cv. DH-PKW</strain>
        <tissue evidence="1">Leaves</tissue>
    </source>
</reference>
<dbReference type="STRING" id="52838.A0A4S8K8K2"/>
<keyword evidence="2" id="KW-1185">Reference proteome</keyword>
<gene>
    <name evidence="1" type="ORF">C4D60_Mb08t33860</name>
</gene>
<evidence type="ECO:0000313" key="1">
    <source>
        <dbReference type="EMBL" id="THU71278.1"/>
    </source>
</evidence>
<dbReference type="Gene3D" id="3.40.50.300">
    <property type="entry name" value="P-loop containing nucleotide triphosphate hydrolases"/>
    <property type="match status" value="1"/>
</dbReference>